<accession>A0A963YXK2</accession>
<comment type="caution">
    <text evidence="1">The sequence shown here is derived from an EMBL/GenBank/DDBJ whole genome shotgun (WGS) entry which is preliminary data.</text>
</comment>
<name>A0A963YXK2_9PROT</name>
<dbReference type="RefSeq" id="WP_227305537.1">
    <property type="nucleotide sequence ID" value="NZ_JAESVA010000001.1"/>
</dbReference>
<dbReference type="EMBL" id="JAESVA010000001">
    <property type="protein sequence ID" value="MCB8879067.1"/>
    <property type="molecule type" value="Genomic_DNA"/>
</dbReference>
<protein>
    <recommendedName>
        <fullName evidence="3">DUF433 domain-containing protein</fullName>
    </recommendedName>
</protein>
<evidence type="ECO:0000313" key="1">
    <source>
        <dbReference type="EMBL" id="MCB8879067.1"/>
    </source>
</evidence>
<organism evidence="1 2">
    <name type="scientific">Acidisoma cellulosilyticum</name>
    <dbReference type="NCBI Taxonomy" id="2802395"/>
    <lineage>
        <taxon>Bacteria</taxon>
        <taxon>Pseudomonadati</taxon>
        <taxon>Pseudomonadota</taxon>
        <taxon>Alphaproteobacteria</taxon>
        <taxon>Acetobacterales</taxon>
        <taxon>Acidocellaceae</taxon>
        <taxon>Acidisoma</taxon>
    </lineage>
</organism>
<keyword evidence="2" id="KW-1185">Reference proteome</keyword>
<evidence type="ECO:0008006" key="3">
    <source>
        <dbReference type="Google" id="ProtNLM"/>
    </source>
</evidence>
<gene>
    <name evidence="1" type="ORF">ACELLULO517_02390</name>
</gene>
<dbReference type="Proteomes" id="UP000721844">
    <property type="component" value="Unassembled WGS sequence"/>
</dbReference>
<dbReference type="AlphaFoldDB" id="A0A963YXK2"/>
<proteinExistence type="predicted"/>
<reference evidence="1 2" key="1">
    <citation type="journal article" date="2021" name="Microorganisms">
        <title>Acidisoma silvae sp. nov. and Acidisomacellulosilytica sp. nov., Two Acidophilic Bacteria Isolated from Decaying Wood, Hydrolyzing Cellulose and Producing Poly-3-hydroxybutyrate.</title>
        <authorList>
            <person name="Mieszkin S."/>
            <person name="Pouder E."/>
            <person name="Uroz S."/>
            <person name="Simon-Colin C."/>
            <person name="Alain K."/>
        </authorList>
    </citation>
    <scope>NUCLEOTIDE SEQUENCE [LARGE SCALE GENOMIC DNA]</scope>
    <source>
        <strain evidence="1 2">HW T5.17</strain>
    </source>
</reference>
<evidence type="ECO:0000313" key="2">
    <source>
        <dbReference type="Proteomes" id="UP000721844"/>
    </source>
</evidence>
<sequence length="219" mass="23987">MAHLDARTARRWIEGYTYDHDGELRRSAPIPYLAKADDDGHDGVLDFEQLLTLLLVQAFRQRGLGLPTIKRAAARAQQVYGSPNPFVTKQFRSDGNRVFIDLAVPGQERDLIDVLSDQRQFHAIVEPSLFKDVVFAGNSAGEWWPLGKDHAVVLAPARQFGAPLIASKGIRTEVVASMVAAEGGGAEAITTTADWYCLSLGEVLDAINFEGPWQSKKAA</sequence>